<dbReference type="PROSITE" id="PS50011">
    <property type="entry name" value="PROTEIN_KINASE_DOM"/>
    <property type="match status" value="1"/>
</dbReference>
<dbReference type="SUPFAM" id="SSF56112">
    <property type="entry name" value="Protein kinase-like (PK-like)"/>
    <property type="match status" value="1"/>
</dbReference>
<evidence type="ECO:0000313" key="16">
    <source>
        <dbReference type="Proteomes" id="UP000283530"/>
    </source>
</evidence>
<evidence type="ECO:0000256" key="4">
    <source>
        <dbReference type="ARBA" id="ARBA00022679"/>
    </source>
</evidence>
<dbReference type="Gene3D" id="3.30.310.80">
    <property type="entry name" value="Kinase associated domain 1, KA1"/>
    <property type="match status" value="1"/>
</dbReference>
<comment type="caution">
    <text evidence="15">The sequence shown here is derived from an EMBL/GenBank/DDBJ whole genome shotgun (WGS) entry which is preliminary data.</text>
</comment>
<keyword evidence="16" id="KW-1185">Reference proteome</keyword>
<dbReference type="InterPro" id="IPR011009">
    <property type="entry name" value="Kinase-like_dom_sf"/>
</dbReference>
<evidence type="ECO:0000256" key="1">
    <source>
        <dbReference type="ARBA" id="ARBA00006234"/>
    </source>
</evidence>
<feature type="domain" description="NAF" evidence="14">
    <location>
        <begin position="238"/>
        <end position="262"/>
    </location>
</feature>
<dbReference type="InterPro" id="IPR018451">
    <property type="entry name" value="NAF/FISL_domain"/>
</dbReference>
<evidence type="ECO:0000256" key="3">
    <source>
        <dbReference type="ARBA" id="ARBA00022527"/>
    </source>
</evidence>
<accession>A0A3S3N5I2</accession>
<keyword evidence="4" id="KW-0808">Transferase</keyword>
<dbReference type="Pfam" id="PF00069">
    <property type="entry name" value="Pkinase"/>
    <property type="match status" value="2"/>
</dbReference>
<dbReference type="CDD" id="cd12195">
    <property type="entry name" value="CIPK_C"/>
    <property type="match status" value="1"/>
</dbReference>
<dbReference type="InterPro" id="IPR000719">
    <property type="entry name" value="Prot_kinase_dom"/>
</dbReference>
<dbReference type="GO" id="GO:0007165">
    <property type="term" value="P:signal transduction"/>
    <property type="evidence" value="ECO:0007669"/>
    <property type="project" value="InterPro"/>
</dbReference>
<dbReference type="Pfam" id="PF03822">
    <property type="entry name" value="NAF"/>
    <property type="match status" value="1"/>
</dbReference>
<comment type="catalytic activity">
    <reaction evidence="9">
        <text>L-threonyl-[protein] + ATP = O-phospho-L-threonyl-[protein] + ADP + H(+)</text>
        <dbReference type="Rhea" id="RHEA:46608"/>
        <dbReference type="Rhea" id="RHEA-COMP:11060"/>
        <dbReference type="Rhea" id="RHEA-COMP:11605"/>
        <dbReference type="ChEBI" id="CHEBI:15378"/>
        <dbReference type="ChEBI" id="CHEBI:30013"/>
        <dbReference type="ChEBI" id="CHEBI:30616"/>
        <dbReference type="ChEBI" id="CHEBI:61977"/>
        <dbReference type="ChEBI" id="CHEBI:456216"/>
        <dbReference type="EC" id="2.7.11.1"/>
    </reaction>
</comment>
<dbReference type="InterPro" id="IPR008271">
    <property type="entry name" value="Ser/Thr_kinase_AS"/>
</dbReference>
<evidence type="ECO:0000256" key="8">
    <source>
        <dbReference type="ARBA" id="ARBA00023211"/>
    </source>
</evidence>
<dbReference type="Gene3D" id="3.30.200.20">
    <property type="entry name" value="Phosphorylase Kinase, domain 1"/>
    <property type="match status" value="1"/>
</dbReference>
<keyword evidence="5 11" id="KW-0547">Nucleotide-binding</keyword>
<protein>
    <recommendedName>
        <fullName evidence="2">non-specific serine/threonine protein kinase</fullName>
        <ecNumber evidence="2">2.7.11.1</ecNumber>
    </recommendedName>
</protein>
<keyword evidence="8" id="KW-0464">Manganese</keyword>
<comment type="similarity">
    <text evidence="1">Belongs to the protein kinase superfamily. CAMK Ser/Thr protein kinase family. SNF1 subfamily.</text>
</comment>
<keyword evidence="3 12" id="KW-0723">Serine/threonine-protein kinase</keyword>
<dbReference type="Proteomes" id="UP000283530">
    <property type="component" value="Unassembled WGS sequence"/>
</dbReference>
<dbReference type="GO" id="GO:0106310">
    <property type="term" value="F:protein serine kinase activity"/>
    <property type="evidence" value="ECO:0007669"/>
    <property type="project" value="RHEA"/>
</dbReference>
<comment type="catalytic activity">
    <reaction evidence="10">
        <text>L-seryl-[protein] + ATP = O-phospho-L-seryl-[protein] + ADP + H(+)</text>
        <dbReference type="Rhea" id="RHEA:17989"/>
        <dbReference type="Rhea" id="RHEA-COMP:9863"/>
        <dbReference type="Rhea" id="RHEA-COMP:11604"/>
        <dbReference type="ChEBI" id="CHEBI:15378"/>
        <dbReference type="ChEBI" id="CHEBI:29999"/>
        <dbReference type="ChEBI" id="CHEBI:30616"/>
        <dbReference type="ChEBI" id="CHEBI:83421"/>
        <dbReference type="ChEBI" id="CHEBI:456216"/>
        <dbReference type="EC" id="2.7.11.1"/>
    </reaction>
</comment>
<evidence type="ECO:0000256" key="9">
    <source>
        <dbReference type="ARBA" id="ARBA00047899"/>
    </source>
</evidence>
<dbReference type="PROSITE" id="PS00107">
    <property type="entry name" value="PROTEIN_KINASE_ATP"/>
    <property type="match status" value="1"/>
</dbReference>
<dbReference type="FunFam" id="3.30.310.80:FF:000005">
    <property type="entry name" value="Non-specific serine/threonine protein kinase"/>
    <property type="match status" value="1"/>
</dbReference>
<feature type="domain" description="Protein kinase" evidence="13">
    <location>
        <begin position="13"/>
        <end position="306"/>
    </location>
</feature>
<dbReference type="PANTHER" id="PTHR43895">
    <property type="entry name" value="CALCIUM/CALMODULIN-DEPENDENT PROTEIN KINASE KINASE-RELATED"/>
    <property type="match status" value="1"/>
</dbReference>
<dbReference type="EC" id="2.7.11.1" evidence="2"/>
<reference evidence="15 16" key="1">
    <citation type="journal article" date="2019" name="Nat. Plants">
        <title>Stout camphor tree genome fills gaps in understanding of flowering plant genome evolution.</title>
        <authorList>
            <person name="Chaw S.M."/>
            <person name="Liu Y.C."/>
            <person name="Wu Y.W."/>
            <person name="Wang H.Y."/>
            <person name="Lin C.I."/>
            <person name="Wu C.S."/>
            <person name="Ke H.M."/>
            <person name="Chang L.Y."/>
            <person name="Hsu C.Y."/>
            <person name="Yang H.T."/>
            <person name="Sudianto E."/>
            <person name="Hsu M.H."/>
            <person name="Wu K.P."/>
            <person name="Wang L.N."/>
            <person name="Leebens-Mack J.H."/>
            <person name="Tsai I.J."/>
        </authorList>
    </citation>
    <scope>NUCLEOTIDE SEQUENCE [LARGE SCALE GENOMIC DNA]</scope>
    <source>
        <strain evidence="16">cv. Chaw 1501</strain>
        <tissue evidence="15">Young leaves</tissue>
    </source>
</reference>
<evidence type="ECO:0000256" key="10">
    <source>
        <dbReference type="ARBA" id="ARBA00048679"/>
    </source>
</evidence>
<dbReference type="PROSITE" id="PS00108">
    <property type="entry name" value="PROTEIN_KINASE_ST"/>
    <property type="match status" value="1"/>
</dbReference>
<feature type="binding site" evidence="11">
    <location>
        <position position="42"/>
    </location>
    <ligand>
        <name>ATP</name>
        <dbReference type="ChEBI" id="CHEBI:30616"/>
    </ligand>
</feature>
<keyword evidence="6 15" id="KW-0418">Kinase</keyword>
<evidence type="ECO:0000256" key="7">
    <source>
        <dbReference type="ARBA" id="ARBA00022840"/>
    </source>
</evidence>
<evidence type="ECO:0000256" key="5">
    <source>
        <dbReference type="ARBA" id="ARBA00022741"/>
    </source>
</evidence>
<evidence type="ECO:0000313" key="15">
    <source>
        <dbReference type="EMBL" id="RWR81216.1"/>
    </source>
</evidence>
<evidence type="ECO:0000256" key="2">
    <source>
        <dbReference type="ARBA" id="ARBA00012513"/>
    </source>
</evidence>
<gene>
    <name evidence="15" type="ORF">CKAN_00988900</name>
</gene>
<organism evidence="15 16">
    <name type="scientific">Cinnamomum micranthum f. kanehirae</name>
    <dbReference type="NCBI Taxonomy" id="337451"/>
    <lineage>
        <taxon>Eukaryota</taxon>
        <taxon>Viridiplantae</taxon>
        <taxon>Streptophyta</taxon>
        <taxon>Embryophyta</taxon>
        <taxon>Tracheophyta</taxon>
        <taxon>Spermatophyta</taxon>
        <taxon>Magnoliopsida</taxon>
        <taxon>Magnoliidae</taxon>
        <taxon>Laurales</taxon>
        <taxon>Lauraceae</taxon>
        <taxon>Cinnamomum</taxon>
    </lineage>
</organism>
<dbReference type="InterPro" id="IPR004041">
    <property type="entry name" value="NAF_dom"/>
</dbReference>
<dbReference type="PANTHER" id="PTHR43895:SF28">
    <property type="entry name" value="CBL-INTERACTING SERINE_THREONINE-PROTEIN KINASE 15"/>
    <property type="match status" value="1"/>
</dbReference>
<dbReference type="InterPro" id="IPR017441">
    <property type="entry name" value="Protein_kinase_ATP_BS"/>
</dbReference>
<dbReference type="OrthoDB" id="10328948at2759"/>
<evidence type="ECO:0000259" key="13">
    <source>
        <dbReference type="PROSITE" id="PS50011"/>
    </source>
</evidence>
<dbReference type="GO" id="GO:0005524">
    <property type="term" value="F:ATP binding"/>
    <property type="evidence" value="ECO:0007669"/>
    <property type="project" value="UniProtKB-UniRule"/>
</dbReference>
<name>A0A3S3N5I2_9MAGN</name>
<evidence type="ECO:0000256" key="6">
    <source>
        <dbReference type="ARBA" id="ARBA00022777"/>
    </source>
</evidence>
<dbReference type="FunFam" id="3.30.200.20:FF:000096">
    <property type="entry name" value="Non-specific serine/threonine protein kinase"/>
    <property type="match status" value="1"/>
</dbReference>
<dbReference type="EMBL" id="QPKB01000003">
    <property type="protein sequence ID" value="RWR81216.1"/>
    <property type="molecule type" value="Genomic_DNA"/>
</dbReference>
<evidence type="ECO:0000259" key="14">
    <source>
        <dbReference type="PROSITE" id="PS50816"/>
    </source>
</evidence>
<dbReference type="SMART" id="SM00220">
    <property type="entry name" value="S_TKc"/>
    <property type="match status" value="1"/>
</dbReference>
<keyword evidence="7 11" id="KW-0067">ATP-binding</keyword>
<proteinExistence type="inferred from homology"/>
<evidence type="ECO:0000256" key="12">
    <source>
        <dbReference type="RuleBase" id="RU000304"/>
    </source>
</evidence>
<sequence length="390" mass="43969">MMDDKGGILMQRYELGKLLGQGAFAKVFYAKNIKTNQGCAIKVINKDKVLKVGVINQIKREIQVMRLVRHPNVVQLYEVMASRTKMYFVMEYVKVDFCHSRGVFHRDLKLENLLLDEKGNLKVSDFGLSALTESKQEDGLLHTLCGTPAYVAPEVINKKGYDGVKADIWSCGVILFVLMAVCNLLLKNLDPNPERRISTRKIMQNSWFNKGSTTKPIRSKELTPLDSKGIHDSKVELVNPTKLNAFDIISLSWRFDLPGLFEGKHDQKETWFASKKTALSIVLKLQDIARDLRLGVKKEKEGVLTFEGSEEGKKGVLSIDAEISEVTSAFHLVELKKSGGDTLEYQELLNKDIRPALNDIVWVWQGNQQQLMPYSVCLSGQHVSSVLLRG</sequence>
<dbReference type="PROSITE" id="PS50816">
    <property type="entry name" value="NAF"/>
    <property type="match status" value="1"/>
</dbReference>
<dbReference type="AlphaFoldDB" id="A0A3S3N5I2"/>
<dbReference type="STRING" id="337451.A0A3S3N5I2"/>
<dbReference type="GO" id="GO:0004674">
    <property type="term" value="F:protein serine/threonine kinase activity"/>
    <property type="evidence" value="ECO:0007669"/>
    <property type="project" value="UniProtKB-KW"/>
</dbReference>
<dbReference type="Gene3D" id="1.10.510.10">
    <property type="entry name" value="Transferase(Phosphotransferase) domain 1"/>
    <property type="match status" value="1"/>
</dbReference>
<evidence type="ECO:0000256" key="11">
    <source>
        <dbReference type="PROSITE-ProRule" id="PRU10141"/>
    </source>
</evidence>